<dbReference type="InterPro" id="IPR003245">
    <property type="entry name" value="Phytocyanin_dom"/>
</dbReference>
<evidence type="ECO:0000256" key="2">
    <source>
        <dbReference type="SAM" id="SignalP"/>
    </source>
</evidence>
<dbReference type="GO" id="GO:0009055">
    <property type="term" value="F:electron transfer activity"/>
    <property type="evidence" value="ECO:0007669"/>
    <property type="project" value="InterPro"/>
</dbReference>
<dbReference type="STRING" id="29655.A0A0K9PJ04"/>
<keyword evidence="5" id="KW-1185">Reference proteome</keyword>
<dbReference type="OMA" id="YLIFRTT"/>
<feature type="domain" description="Phytocyanin" evidence="3">
    <location>
        <begin position="35"/>
        <end position="156"/>
    </location>
</feature>
<keyword evidence="1" id="KW-0812">Transmembrane</keyword>
<keyword evidence="2" id="KW-0732">Signal</keyword>
<organism evidence="4 5">
    <name type="scientific">Zostera marina</name>
    <name type="common">Eelgrass</name>
    <dbReference type="NCBI Taxonomy" id="29655"/>
    <lineage>
        <taxon>Eukaryota</taxon>
        <taxon>Viridiplantae</taxon>
        <taxon>Streptophyta</taxon>
        <taxon>Embryophyta</taxon>
        <taxon>Tracheophyta</taxon>
        <taxon>Spermatophyta</taxon>
        <taxon>Magnoliopsida</taxon>
        <taxon>Liliopsida</taxon>
        <taxon>Zosteraceae</taxon>
        <taxon>Zostera</taxon>
    </lineage>
</organism>
<dbReference type="PANTHER" id="PTHR33021">
    <property type="entry name" value="BLUE COPPER PROTEIN"/>
    <property type="match status" value="1"/>
</dbReference>
<dbReference type="PROSITE" id="PS51485">
    <property type="entry name" value="PHYTOCYANIN"/>
    <property type="match status" value="1"/>
</dbReference>
<name>A0A0K9PJ04_ZOSMR</name>
<gene>
    <name evidence="4" type="ORF">ZOSMA_225G00030</name>
</gene>
<dbReference type="InterPro" id="IPR008972">
    <property type="entry name" value="Cupredoxin"/>
</dbReference>
<feature type="transmembrane region" description="Helical" evidence="1">
    <location>
        <begin position="56"/>
        <end position="75"/>
    </location>
</feature>
<dbReference type="FunFam" id="2.60.40.420:FF:000048">
    <property type="entry name" value="Early nodulin-like protein 18"/>
    <property type="match status" value="1"/>
</dbReference>
<evidence type="ECO:0000313" key="5">
    <source>
        <dbReference type="Proteomes" id="UP000036987"/>
    </source>
</evidence>
<dbReference type="InterPro" id="IPR039391">
    <property type="entry name" value="Phytocyanin-like"/>
</dbReference>
<keyword evidence="1" id="KW-1133">Transmembrane helix</keyword>
<dbReference type="GO" id="GO:0005886">
    <property type="term" value="C:plasma membrane"/>
    <property type="evidence" value="ECO:0000318"/>
    <property type="project" value="GO_Central"/>
</dbReference>
<evidence type="ECO:0000313" key="4">
    <source>
        <dbReference type="EMBL" id="KMZ68936.1"/>
    </source>
</evidence>
<dbReference type="AlphaFoldDB" id="A0A0K9PJ04"/>
<dbReference type="OrthoDB" id="688954at2759"/>
<reference evidence="5" key="1">
    <citation type="journal article" date="2016" name="Nature">
        <title>The genome of the seagrass Zostera marina reveals angiosperm adaptation to the sea.</title>
        <authorList>
            <person name="Olsen J.L."/>
            <person name="Rouze P."/>
            <person name="Verhelst B."/>
            <person name="Lin Y.-C."/>
            <person name="Bayer T."/>
            <person name="Collen J."/>
            <person name="Dattolo E."/>
            <person name="De Paoli E."/>
            <person name="Dittami S."/>
            <person name="Maumus F."/>
            <person name="Michel G."/>
            <person name="Kersting A."/>
            <person name="Lauritano C."/>
            <person name="Lohaus R."/>
            <person name="Toepel M."/>
            <person name="Tonon T."/>
            <person name="Vanneste K."/>
            <person name="Amirebrahimi M."/>
            <person name="Brakel J."/>
            <person name="Bostroem C."/>
            <person name="Chovatia M."/>
            <person name="Grimwood J."/>
            <person name="Jenkins J.W."/>
            <person name="Jueterbock A."/>
            <person name="Mraz A."/>
            <person name="Stam W.T."/>
            <person name="Tice H."/>
            <person name="Bornberg-Bauer E."/>
            <person name="Green P.J."/>
            <person name="Pearson G.A."/>
            <person name="Procaccini G."/>
            <person name="Duarte C.M."/>
            <person name="Schmutz J."/>
            <person name="Reusch T.B.H."/>
            <person name="Van de Peer Y."/>
        </authorList>
    </citation>
    <scope>NUCLEOTIDE SEQUENCE [LARGE SCALE GENOMIC DNA]</scope>
    <source>
        <strain evidence="5">cv. Finnish</strain>
    </source>
</reference>
<sequence length="213" mass="23303">MVPSPAVPKSMFLPPFAAVFLLVISQISTTAGFSVNHSVGGDLGWHFNKTTNTSAVNYTFWSSSISFYLGEFLIFNKDPDSTVIQTYNATTYRLCSIDQDYGNLTSQFVVEDVEEERASGGVPVELTKQGSNYFFSSSENGLQCRNGMQFNINVMHGNGLPVPSPPPPPPLLLLLPPPSTTPVYRSGGMRWSFGGSFMLLLLIWVHAPVVMIP</sequence>
<feature type="signal peptide" evidence="2">
    <location>
        <begin position="1"/>
        <end position="32"/>
    </location>
</feature>
<dbReference type="PANTHER" id="PTHR33021:SF6">
    <property type="entry name" value="EARLY NODULIN-LIKE PROTEIN 18"/>
    <property type="match status" value="1"/>
</dbReference>
<dbReference type="EMBL" id="LFYR01000800">
    <property type="protein sequence ID" value="KMZ68936.1"/>
    <property type="molecule type" value="Genomic_DNA"/>
</dbReference>
<dbReference type="SUPFAM" id="SSF49503">
    <property type="entry name" value="Cupredoxins"/>
    <property type="match status" value="1"/>
</dbReference>
<feature type="chain" id="PRO_5005527624" description="Phytocyanin domain-containing protein" evidence="2">
    <location>
        <begin position="33"/>
        <end position="213"/>
    </location>
</feature>
<feature type="transmembrane region" description="Helical" evidence="1">
    <location>
        <begin position="191"/>
        <end position="212"/>
    </location>
</feature>
<protein>
    <recommendedName>
        <fullName evidence="3">Phytocyanin domain-containing protein</fullName>
    </recommendedName>
</protein>
<dbReference type="Proteomes" id="UP000036987">
    <property type="component" value="Unassembled WGS sequence"/>
</dbReference>
<dbReference type="Gene3D" id="2.60.40.420">
    <property type="entry name" value="Cupredoxins - blue copper proteins"/>
    <property type="match status" value="1"/>
</dbReference>
<keyword evidence="1" id="KW-0472">Membrane</keyword>
<evidence type="ECO:0000259" key="3">
    <source>
        <dbReference type="PROSITE" id="PS51485"/>
    </source>
</evidence>
<evidence type="ECO:0000256" key="1">
    <source>
        <dbReference type="SAM" id="Phobius"/>
    </source>
</evidence>
<accession>A0A0K9PJ04</accession>
<proteinExistence type="predicted"/>
<comment type="caution">
    <text evidence="4">The sequence shown here is derived from an EMBL/GenBank/DDBJ whole genome shotgun (WGS) entry which is preliminary data.</text>
</comment>
<dbReference type="Pfam" id="PF02298">
    <property type="entry name" value="Cu_bind_like"/>
    <property type="match status" value="1"/>
</dbReference>